<reference evidence="2 3" key="1">
    <citation type="submission" date="2019-10" db="EMBL/GenBank/DDBJ databases">
        <title>The Genome Sequence of Clostridium tarantellae Isolated from Fish Brain.</title>
        <authorList>
            <person name="Bano L."/>
            <person name="Kiel M."/>
            <person name="Sales G."/>
            <person name="Doxey A.C."/>
            <person name="Mansfield M.J."/>
            <person name="Schiavone M."/>
            <person name="Rossetto O."/>
            <person name="Pirazzini M."/>
            <person name="Dobrindt U."/>
            <person name="Montecucco C."/>
        </authorList>
    </citation>
    <scope>NUCLEOTIDE SEQUENCE [LARGE SCALE GENOMIC DNA]</scope>
    <source>
        <strain evidence="2 3">DSM 3997</strain>
    </source>
</reference>
<organism evidence="2 3">
    <name type="scientific">Clostridium tarantellae</name>
    <dbReference type="NCBI Taxonomy" id="39493"/>
    <lineage>
        <taxon>Bacteria</taxon>
        <taxon>Bacillati</taxon>
        <taxon>Bacillota</taxon>
        <taxon>Clostridia</taxon>
        <taxon>Eubacteriales</taxon>
        <taxon>Clostridiaceae</taxon>
        <taxon>Clostridium</taxon>
    </lineage>
</organism>
<name>A0A6I1MR12_9CLOT</name>
<proteinExistence type="predicted"/>
<keyword evidence="3" id="KW-1185">Reference proteome</keyword>
<keyword evidence="1" id="KW-0472">Membrane</keyword>
<sequence>MMSLHEIFRDFIQSLSDIFSNLPEKISTLFNNPIILLTLLGCVLIFLLLMKSKSIKFTPKMLTTIGIAIALTTVLNMLKIYKFPQGGGITLASMIPLLLIAYMYGPLVGMLSGFIFGILSLFLDPYIMHPVQVLFDYPLPYMALGIAGFFKNKKIIGAIVAIFCRFIFHFLSGVIFFGSFAPEGMSPWIYSLSVNGSLIGLDGLICVIILTIIPLNRLIKTSRNQAYAS</sequence>
<protein>
    <submittedName>
        <fullName evidence="2">Energy-coupled thiamine transporter ThiT</fullName>
    </submittedName>
</protein>
<feature type="transmembrane region" description="Helical" evidence="1">
    <location>
        <begin position="101"/>
        <end position="123"/>
    </location>
</feature>
<dbReference type="EMBL" id="WHJC01000019">
    <property type="protein sequence ID" value="MPQ42739.1"/>
    <property type="molecule type" value="Genomic_DNA"/>
</dbReference>
<evidence type="ECO:0000256" key="1">
    <source>
        <dbReference type="SAM" id="Phobius"/>
    </source>
</evidence>
<evidence type="ECO:0000313" key="2">
    <source>
        <dbReference type="EMBL" id="MPQ42739.1"/>
    </source>
</evidence>
<dbReference type="GO" id="GO:0015234">
    <property type="term" value="F:thiamine transmembrane transporter activity"/>
    <property type="evidence" value="ECO:0007669"/>
    <property type="project" value="InterPro"/>
</dbReference>
<feature type="transmembrane region" description="Helical" evidence="1">
    <location>
        <begin position="61"/>
        <end position="81"/>
    </location>
</feature>
<accession>A0A6I1MR12</accession>
<dbReference type="NCBIfam" id="TIGR02357">
    <property type="entry name" value="ECF_ThiT_YuaJ"/>
    <property type="match status" value="1"/>
</dbReference>
<dbReference type="GO" id="GO:0005886">
    <property type="term" value="C:plasma membrane"/>
    <property type="evidence" value="ECO:0007669"/>
    <property type="project" value="InterPro"/>
</dbReference>
<keyword evidence="1" id="KW-1133">Transmembrane helix</keyword>
<keyword evidence="1" id="KW-0812">Transmembrane</keyword>
<dbReference type="InterPro" id="IPR012651">
    <property type="entry name" value="Thia_Transptr_ThiT"/>
</dbReference>
<dbReference type="Proteomes" id="UP000430345">
    <property type="component" value="Unassembled WGS sequence"/>
</dbReference>
<gene>
    <name evidence="2" type="primary">thiT</name>
    <name evidence="2" type="ORF">GBZ86_03090</name>
</gene>
<evidence type="ECO:0000313" key="3">
    <source>
        <dbReference type="Proteomes" id="UP000430345"/>
    </source>
</evidence>
<feature type="transmembrane region" description="Helical" evidence="1">
    <location>
        <begin position="29"/>
        <end position="49"/>
    </location>
</feature>
<dbReference type="RefSeq" id="WP_152887636.1">
    <property type="nucleotide sequence ID" value="NZ_WHJC01000019.1"/>
</dbReference>
<comment type="caution">
    <text evidence="2">The sequence shown here is derived from an EMBL/GenBank/DDBJ whole genome shotgun (WGS) entry which is preliminary data.</text>
</comment>
<dbReference type="OrthoDB" id="9795813at2"/>
<dbReference type="Gene3D" id="1.10.1760.20">
    <property type="match status" value="1"/>
</dbReference>
<dbReference type="Pfam" id="PF09515">
    <property type="entry name" value="Thia_YuaJ"/>
    <property type="match status" value="1"/>
</dbReference>
<feature type="transmembrane region" description="Helical" evidence="1">
    <location>
        <begin position="155"/>
        <end position="177"/>
    </location>
</feature>
<feature type="transmembrane region" description="Helical" evidence="1">
    <location>
        <begin position="189"/>
        <end position="213"/>
    </location>
</feature>
<dbReference type="AlphaFoldDB" id="A0A6I1MR12"/>